<dbReference type="GO" id="GO:0016020">
    <property type="term" value="C:membrane"/>
    <property type="evidence" value="ECO:0007669"/>
    <property type="project" value="UniProtKB-SubCell"/>
</dbReference>
<name>A0A5J4ZTX8_9ASTE</name>
<dbReference type="Proteomes" id="UP000325577">
    <property type="component" value="Linkage Group LG5"/>
</dbReference>
<evidence type="ECO:0000256" key="1">
    <source>
        <dbReference type="ARBA" id="ARBA00004141"/>
    </source>
</evidence>
<dbReference type="InterPro" id="IPR000425">
    <property type="entry name" value="MIP"/>
</dbReference>
<evidence type="ECO:0000313" key="9">
    <source>
        <dbReference type="EMBL" id="KAA8522215.1"/>
    </source>
</evidence>
<organism evidence="9 10">
    <name type="scientific">Nyssa sinensis</name>
    <dbReference type="NCBI Taxonomy" id="561372"/>
    <lineage>
        <taxon>Eukaryota</taxon>
        <taxon>Viridiplantae</taxon>
        <taxon>Streptophyta</taxon>
        <taxon>Embryophyta</taxon>
        <taxon>Tracheophyta</taxon>
        <taxon>Spermatophyta</taxon>
        <taxon>Magnoliopsida</taxon>
        <taxon>eudicotyledons</taxon>
        <taxon>Gunneridae</taxon>
        <taxon>Pentapetalae</taxon>
        <taxon>asterids</taxon>
        <taxon>Cornales</taxon>
        <taxon>Nyssaceae</taxon>
        <taxon>Nyssa</taxon>
    </lineage>
</organism>
<evidence type="ECO:0000256" key="2">
    <source>
        <dbReference type="ARBA" id="ARBA00022448"/>
    </source>
</evidence>
<evidence type="ECO:0000256" key="6">
    <source>
        <dbReference type="SAM" id="Phobius"/>
    </source>
</evidence>
<feature type="domain" description="VAN3-binding protein-like auxin canalisation" evidence="7">
    <location>
        <begin position="336"/>
        <end position="414"/>
    </location>
</feature>
<dbReference type="InterPro" id="IPR013666">
    <property type="entry name" value="PH_pln"/>
</dbReference>
<feature type="domain" description="Pleckstrin-like plant" evidence="8">
    <location>
        <begin position="439"/>
        <end position="524"/>
    </location>
</feature>
<dbReference type="GO" id="GO:0015267">
    <property type="term" value="F:channel activity"/>
    <property type="evidence" value="ECO:0007669"/>
    <property type="project" value="InterPro"/>
</dbReference>
<dbReference type="Pfam" id="PF05703">
    <property type="entry name" value="Auxin_canalis"/>
    <property type="match status" value="2"/>
</dbReference>
<proteinExistence type="predicted"/>
<keyword evidence="4 6" id="KW-1133">Transmembrane helix</keyword>
<dbReference type="OrthoDB" id="1897931at2759"/>
<dbReference type="Pfam" id="PF08458">
    <property type="entry name" value="PH_2"/>
    <property type="match status" value="1"/>
</dbReference>
<dbReference type="PANTHER" id="PTHR31351:SF24">
    <property type="entry name" value="VAN3-BINDING PROTEIN-LIKE"/>
    <property type="match status" value="1"/>
</dbReference>
<dbReference type="SUPFAM" id="SSF81338">
    <property type="entry name" value="Aquaporin-like"/>
    <property type="match status" value="1"/>
</dbReference>
<dbReference type="PANTHER" id="PTHR31351">
    <property type="entry name" value="EXPRESSED PROTEIN"/>
    <property type="match status" value="1"/>
</dbReference>
<dbReference type="InterPro" id="IPR022357">
    <property type="entry name" value="MIP_CS"/>
</dbReference>
<dbReference type="CDD" id="cd00333">
    <property type="entry name" value="MIP"/>
    <property type="match status" value="1"/>
</dbReference>
<dbReference type="InterPro" id="IPR008546">
    <property type="entry name" value="VAN3-bd-like_auxin_canal"/>
</dbReference>
<comment type="subcellular location">
    <subcellularLocation>
        <location evidence="1">Membrane</location>
        <topology evidence="1">Multi-pass membrane protein</topology>
    </subcellularLocation>
</comment>
<evidence type="ECO:0000259" key="8">
    <source>
        <dbReference type="Pfam" id="PF08458"/>
    </source>
</evidence>
<dbReference type="Pfam" id="PF00230">
    <property type="entry name" value="MIP"/>
    <property type="match status" value="1"/>
</dbReference>
<feature type="transmembrane region" description="Helical" evidence="6">
    <location>
        <begin position="30"/>
        <end position="50"/>
    </location>
</feature>
<dbReference type="Gene3D" id="1.20.1080.10">
    <property type="entry name" value="Glycerol uptake facilitator protein"/>
    <property type="match status" value="1"/>
</dbReference>
<dbReference type="PROSITE" id="PS00221">
    <property type="entry name" value="MIP"/>
    <property type="match status" value="1"/>
</dbReference>
<reference evidence="9 10" key="1">
    <citation type="submission" date="2019-09" db="EMBL/GenBank/DDBJ databases">
        <title>A chromosome-level genome assembly of the Chinese tupelo Nyssa sinensis.</title>
        <authorList>
            <person name="Yang X."/>
            <person name="Kang M."/>
            <person name="Yang Y."/>
            <person name="Xiong H."/>
            <person name="Wang M."/>
            <person name="Zhang Z."/>
            <person name="Wang Z."/>
            <person name="Wu H."/>
            <person name="Ma T."/>
            <person name="Liu J."/>
            <person name="Xi Z."/>
        </authorList>
    </citation>
    <scope>NUCLEOTIDE SEQUENCE [LARGE SCALE GENOMIC DNA]</scope>
    <source>
        <strain evidence="9">J267</strain>
        <tissue evidence="9">Leaf</tissue>
    </source>
</reference>
<evidence type="ECO:0000259" key="7">
    <source>
        <dbReference type="Pfam" id="PF05703"/>
    </source>
</evidence>
<evidence type="ECO:0000313" key="10">
    <source>
        <dbReference type="Proteomes" id="UP000325577"/>
    </source>
</evidence>
<dbReference type="InterPro" id="IPR040269">
    <property type="entry name" value="VAB"/>
</dbReference>
<dbReference type="AlphaFoldDB" id="A0A5J4ZTX8"/>
<feature type="transmembrane region" description="Helical" evidence="6">
    <location>
        <begin position="98"/>
        <end position="119"/>
    </location>
</feature>
<keyword evidence="10" id="KW-1185">Reference proteome</keyword>
<accession>A0A5J4ZTX8</accession>
<keyword evidence="3 6" id="KW-0812">Transmembrane</keyword>
<dbReference type="PRINTS" id="PR00783">
    <property type="entry name" value="MINTRINSICP"/>
</dbReference>
<gene>
    <name evidence="9" type="ORF">F0562_012888</name>
</gene>
<evidence type="ECO:0000256" key="3">
    <source>
        <dbReference type="ARBA" id="ARBA00022692"/>
    </source>
</evidence>
<dbReference type="InterPro" id="IPR023271">
    <property type="entry name" value="Aquaporin-like"/>
</dbReference>
<feature type="domain" description="VAN3-binding protein-like auxin canalisation" evidence="7">
    <location>
        <begin position="244"/>
        <end position="275"/>
    </location>
</feature>
<evidence type="ECO:0000256" key="4">
    <source>
        <dbReference type="ARBA" id="ARBA00022989"/>
    </source>
</evidence>
<dbReference type="EMBL" id="CM018048">
    <property type="protein sequence ID" value="KAA8522215.1"/>
    <property type="molecule type" value="Genomic_DNA"/>
</dbReference>
<dbReference type="GO" id="GO:0009734">
    <property type="term" value="P:auxin-activated signaling pathway"/>
    <property type="evidence" value="ECO:0007669"/>
    <property type="project" value="TreeGrafter"/>
</dbReference>
<feature type="transmembrane region" description="Helical" evidence="6">
    <location>
        <begin position="62"/>
        <end position="86"/>
    </location>
</feature>
<dbReference type="GO" id="GO:0010305">
    <property type="term" value="P:leaf vascular tissue pattern formation"/>
    <property type="evidence" value="ECO:0007669"/>
    <property type="project" value="TreeGrafter"/>
</dbReference>
<protein>
    <submittedName>
        <fullName evidence="9">Uncharacterized protein</fullName>
    </submittedName>
</protein>
<keyword evidence="2" id="KW-0813">Transport</keyword>
<evidence type="ECO:0000256" key="5">
    <source>
        <dbReference type="ARBA" id="ARBA00023136"/>
    </source>
</evidence>
<dbReference type="GO" id="GO:0010087">
    <property type="term" value="P:phloem or xylem histogenesis"/>
    <property type="evidence" value="ECO:0007669"/>
    <property type="project" value="TreeGrafter"/>
</dbReference>
<sequence length="526" mass="57609">MAANISGGHLNPAVTFGLAIGGNITILTGIFYWIAQLLGSIVACLLLKFVTAAQTIPTHGVASGMSAIGGVVMEIIITFALVYTVYATAADPKKGSLGIIAPIAIGFIVGANILAAGPFSGGSMNPARSFGPAVVAGDFSENWIYWVGPLIGGGEVEICFKEWVLGWLLCEVLRLQGLRHKRSDRPSNLTAQRTLYGRKTFLLRINLMEGGYCLNWKNSYHWLENVEEDEDLKVASTLPSIPQPQTPKEPLDFLSRSWSLSATEISKGLAHKQKQFILDRSSTVIPFPETVIERQLPGIGTVKNFVSGRRTGSIGRWFNHKGLRNSTVKKKDKMRLWTSATELLASHCIEMAKSTGADHDRVASVVRSAVDIRSPSDLVTLTAAAATALRGEAALKARLPKEPRKSAAISPYDKVISEGHWSAAFHGEIEEQELPCISDLLQYTRKGVLRWKRVCVYINKKSQVMIKLKSKHVGGAFSKKNKCMVYGVSDETAASPFRKERENVELYFGVRTTQGLLEFKCNKQDT</sequence>
<keyword evidence="5 6" id="KW-0472">Membrane</keyword>